<evidence type="ECO:0000313" key="1">
    <source>
        <dbReference type="EMBL" id="KAI9908966.1"/>
    </source>
</evidence>
<proteinExistence type="predicted"/>
<protein>
    <submittedName>
        <fullName evidence="1">Uncharacterized protein</fullName>
    </submittedName>
</protein>
<gene>
    <name evidence="1" type="ORF">PsorP6_014563</name>
</gene>
<name>A0ACC0VS92_9STRA</name>
<reference evidence="1 2" key="1">
    <citation type="journal article" date="2022" name="bioRxiv">
        <title>The genome of the oomycete Peronosclerospora sorghi, a cosmopolitan pathogen of maize and sorghum, is inflated with dispersed pseudogenes.</title>
        <authorList>
            <person name="Fletcher K."/>
            <person name="Martin F."/>
            <person name="Isakeit T."/>
            <person name="Cavanaugh K."/>
            <person name="Magill C."/>
            <person name="Michelmore R."/>
        </authorList>
    </citation>
    <scope>NUCLEOTIDE SEQUENCE [LARGE SCALE GENOMIC DNA]</scope>
    <source>
        <strain evidence="1">P6</strain>
    </source>
</reference>
<dbReference type="EMBL" id="CM047586">
    <property type="protein sequence ID" value="KAI9908966.1"/>
    <property type="molecule type" value="Genomic_DNA"/>
</dbReference>
<organism evidence="1 2">
    <name type="scientific">Peronosclerospora sorghi</name>
    <dbReference type="NCBI Taxonomy" id="230839"/>
    <lineage>
        <taxon>Eukaryota</taxon>
        <taxon>Sar</taxon>
        <taxon>Stramenopiles</taxon>
        <taxon>Oomycota</taxon>
        <taxon>Peronosporomycetes</taxon>
        <taxon>Peronosporales</taxon>
        <taxon>Peronosporaceae</taxon>
        <taxon>Peronosclerospora</taxon>
    </lineage>
</organism>
<accession>A0ACC0VS92</accession>
<comment type="caution">
    <text evidence="1">The sequence shown here is derived from an EMBL/GenBank/DDBJ whole genome shotgun (WGS) entry which is preliminary data.</text>
</comment>
<dbReference type="Proteomes" id="UP001163321">
    <property type="component" value="Chromosome 7"/>
</dbReference>
<sequence length="93" mass="10168">MTASGGHVSGHSKHVMEINPNHSIIVDLNSLKEVNDPLSKKVARQIYTNATVATGLVENGRTMLGDLNEFLADLLQHSLIKMEERSTIAQKTT</sequence>
<evidence type="ECO:0000313" key="2">
    <source>
        <dbReference type="Proteomes" id="UP001163321"/>
    </source>
</evidence>
<keyword evidence="2" id="KW-1185">Reference proteome</keyword>